<protein>
    <recommendedName>
        <fullName evidence="5">DUF998 domain-containing protein</fullName>
    </recommendedName>
</protein>
<feature type="chain" id="PRO_5046162867" description="DUF998 domain-containing protein" evidence="2">
    <location>
        <begin position="32"/>
        <end position="142"/>
    </location>
</feature>
<reference evidence="4" key="1">
    <citation type="journal article" date="2019" name="Int. J. Syst. Evol. Microbiol.">
        <title>The Global Catalogue of Microorganisms (GCM) 10K type strain sequencing project: providing services to taxonomists for standard genome sequencing and annotation.</title>
        <authorList>
            <consortium name="The Broad Institute Genomics Platform"/>
            <consortium name="The Broad Institute Genome Sequencing Center for Infectious Disease"/>
            <person name="Wu L."/>
            <person name="Ma J."/>
        </authorList>
    </citation>
    <scope>NUCLEOTIDE SEQUENCE [LARGE SCALE GENOMIC DNA]</scope>
    <source>
        <strain evidence="4">CGMCC 4.7396</strain>
    </source>
</reference>
<evidence type="ECO:0008006" key="5">
    <source>
        <dbReference type="Google" id="ProtNLM"/>
    </source>
</evidence>
<comment type="caution">
    <text evidence="3">The sequence shown here is derived from an EMBL/GenBank/DDBJ whole genome shotgun (WGS) entry which is preliminary data.</text>
</comment>
<accession>A0ABV7PZM1</accession>
<keyword evidence="4" id="KW-1185">Reference proteome</keyword>
<keyword evidence="1" id="KW-1133">Transmembrane helix</keyword>
<proteinExistence type="predicted"/>
<evidence type="ECO:0000313" key="3">
    <source>
        <dbReference type="EMBL" id="MFC3494016.1"/>
    </source>
</evidence>
<name>A0ABV7PZM1_9ACTN</name>
<sequence length="142" mass="14092">MNGRMRTHLWRRMLIGLATAALYAASALVLAAVFPEGAWPPIGGHGYAAAQAATVPAMNVFGVGIVLIGVFEPIAPVALRHTASAAAALAAAAAAPLMAVLGGTAIGTVWSASGVLALALLGLVLGALRVQASARFALGRSA</sequence>
<dbReference type="Proteomes" id="UP001595712">
    <property type="component" value="Unassembled WGS sequence"/>
</dbReference>
<gene>
    <name evidence="3" type="ORF">ACFO8M_16165</name>
</gene>
<keyword evidence="2" id="KW-0732">Signal</keyword>
<feature type="transmembrane region" description="Helical" evidence="1">
    <location>
        <begin position="109"/>
        <end position="130"/>
    </location>
</feature>
<evidence type="ECO:0000256" key="2">
    <source>
        <dbReference type="SAM" id="SignalP"/>
    </source>
</evidence>
<evidence type="ECO:0000256" key="1">
    <source>
        <dbReference type="SAM" id="Phobius"/>
    </source>
</evidence>
<keyword evidence="1" id="KW-0472">Membrane</keyword>
<feature type="signal peptide" evidence="2">
    <location>
        <begin position="1"/>
        <end position="31"/>
    </location>
</feature>
<keyword evidence="1" id="KW-0812">Transmembrane</keyword>
<dbReference type="RefSeq" id="WP_387977393.1">
    <property type="nucleotide sequence ID" value="NZ_JBHRWO010000012.1"/>
</dbReference>
<feature type="transmembrane region" description="Helical" evidence="1">
    <location>
        <begin position="47"/>
        <end position="71"/>
    </location>
</feature>
<feature type="transmembrane region" description="Helical" evidence="1">
    <location>
        <begin position="83"/>
        <end position="103"/>
    </location>
</feature>
<dbReference type="EMBL" id="JBHRWO010000012">
    <property type="protein sequence ID" value="MFC3494016.1"/>
    <property type="molecule type" value="Genomic_DNA"/>
</dbReference>
<organism evidence="3 4">
    <name type="scientific">Glycomyces rhizosphaerae</name>
    <dbReference type="NCBI Taxonomy" id="2054422"/>
    <lineage>
        <taxon>Bacteria</taxon>
        <taxon>Bacillati</taxon>
        <taxon>Actinomycetota</taxon>
        <taxon>Actinomycetes</taxon>
        <taxon>Glycomycetales</taxon>
        <taxon>Glycomycetaceae</taxon>
        <taxon>Glycomyces</taxon>
    </lineage>
</organism>
<evidence type="ECO:0000313" key="4">
    <source>
        <dbReference type="Proteomes" id="UP001595712"/>
    </source>
</evidence>